<dbReference type="CDD" id="cd09620">
    <property type="entry name" value="CBM9_like_3"/>
    <property type="match status" value="1"/>
</dbReference>
<dbReference type="RefSeq" id="WP_202749896.1">
    <property type="nucleotide sequence ID" value="NZ_JAESWC010000012.1"/>
</dbReference>
<feature type="domain" description="Carbohydrate-binding" evidence="1">
    <location>
        <begin position="21"/>
        <end position="210"/>
    </location>
</feature>
<dbReference type="Pfam" id="PF16011">
    <property type="entry name" value="CBM9_2"/>
    <property type="match status" value="1"/>
</dbReference>
<dbReference type="Gene3D" id="2.60.40.1190">
    <property type="match status" value="1"/>
</dbReference>
<dbReference type="EMBL" id="JAESWC010000012">
    <property type="protein sequence ID" value="MBL4937142.1"/>
    <property type="molecule type" value="Genomic_DNA"/>
</dbReference>
<organism evidence="2 3">
    <name type="scientific">Clostridium rhizosphaerae</name>
    <dbReference type="NCBI Taxonomy" id="2803861"/>
    <lineage>
        <taxon>Bacteria</taxon>
        <taxon>Bacillati</taxon>
        <taxon>Bacillota</taxon>
        <taxon>Clostridia</taxon>
        <taxon>Eubacteriales</taxon>
        <taxon>Clostridiaceae</taxon>
        <taxon>Clostridium</taxon>
    </lineage>
</organism>
<dbReference type="Proteomes" id="UP000632377">
    <property type="component" value="Unassembled WGS sequence"/>
</dbReference>
<comment type="caution">
    <text evidence="2">The sequence shown here is derived from an EMBL/GenBank/DDBJ whole genome shotgun (WGS) entry which is preliminary data.</text>
</comment>
<keyword evidence="3" id="KW-1185">Reference proteome</keyword>
<reference evidence="2 3" key="1">
    <citation type="submission" date="2021-01" db="EMBL/GenBank/DDBJ databases">
        <title>Genome public.</title>
        <authorList>
            <person name="Liu C."/>
            <person name="Sun Q."/>
        </authorList>
    </citation>
    <scope>NUCLEOTIDE SEQUENCE [LARGE SCALE GENOMIC DNA]</scope>
    <source>
        <strain evidence="2 3">YIM B02515</strain>
    </source>
</reference>
<gene>
    <name evidence="2" type="ORF">JK636_15435</name>
</gene>
<name>A0ABS1TCQ6_9CLOT</name>
<evidence type="ECO:0000313" key="2">
    <source>
        <dbReference type="EMBL" id="MBL4937142.1"/>
    </source>
</evidence>
<evidence type="ECO:0000313" key="3">
    <source>
        <dbReference type="Proteomes" id="UP000632377"/>
    </source>
</evidence>
<accession>A0ABS1TCQ6</accession>
<sequence length="213" mass="25281">MKSYIVKKVDNDERSLQVIWQSISKVDIDCFPWDTSGYKPMTEVEMFYTNEYFKLRFIAHEKKVRAIYLNINEPVYEDSCVEFFIVPKSQMEERYMNFEFNAFGNLLLGIGSNRHNRALINVDPAIFEIKTSINPGNIREYDGSVWTLEFKIPFEFIEKYFGKIDFSSGYKMRGNFYKCGDKTKFPHYGSWNPIVNEKPDFHLSQYFGEFILE</sequence>
<evidence type="ECO:0000259" key="1">
    <source>
        <dbReference type="Pfam" id="PF16011"/>
    </source>
</evidence>
<dbReference type="InterPro" id="IPR010502">
    <property type="entry name" value="Carb-bd_dom_fam9"/>
</dbReference>
<protein>
    <recommendedName>
        <fullName evidence="1">Carbohydrate-binding domain-containing protein</fullName>
    </recommendedName>
</protein>
<dbReference type="SUPFAM" id="SSF49344">
    <property type="entry name" value="CBD9-like"/>
    <property type="match status" value="1"/>
</dbReference>
<proteinExistence type="predicted"/>